<dbReference type="EMBL" id="LGCM01000065">
    <property type="protein sequence ID" value="KPL75684.1"/>
    <property type="molecule type" value="Genomic_DNA"/>
</dbReference>
<name>A0A0P6X0E5_9CHLR</name>
<protein>
    <submittedName>
        <fullName evidence="2">Transcriptional regulator</fullName>
    </submittedName>
</protein>
<proteinExistence type="predicted"/>
<dbReference type="InterPro" id="IPR025159">
    <property type="entry name" value="AbiEi_N"/>
</dbReference>
<gene>
    <name evidence="2" type="ORF">ADN01_17800</name>
</gene>
<evidence type="ECO:0000313" key="3">
    <source>
        <dbReference type="Proteomes" id="UP000050501"/>
    </source>
</evidence>
<organism evidence="2 3">
    <name type="scientific">Levilinea saccharolytica</name>
    <dbReference type="NCBI Taxonomy" id="229921"/>
    <lineage>
        <taxon>Bacteria</taxon>
        <taxon>Bacillati</taxon>
        <taxon>Chloroflexota</taxon>
        <taxon>Anaerolineae</taxon>
        <taxon>Anaerolineales</taxon>
        <taxon>Anaerolineaceae</taxon>
        <taxon>Levilinea</taxon>
    </lineage>
</organism>
<dbReference type="AlphaFoldDB" id="A0A0P6X0E5"/>
<feature type="domain" description="AbiEi antitoxin N-terminal" evidence="1">
    <location>
        <begin position="3"/>
        <end position="50"/>
    </location>
</feature>
<evidence type="ECO:0000313" key="2">
    <source>
        <dbReference type="EMBL" id="KPL75684.1"/>
    </source>
</evidence>
<reference evidence="2 3" key="1">
    <citation type="submission" date="2015-07" db="EMBL/GenBank/DDBJ databases">
        <title>Genome sequence of Levilinea saccharolytica DSM 16555.</title>
        <authorList>
            <person name="Hemp J."/>
            <person name="Ward L.M."/>
            <person name="Pace L.A."/>
            <person name="Fischer W.W."/>
        </authorList>
    </citation>
    <scope>NUCLEOTIDE SEQUENCE [LARGE SCALE GENOMIC DNA]</scope>
    <source>
        <strain evidence="2 3">KIBI-1</strain>
    </source>
</reference>
<dbReference type="RefSeq" id="WP_062417126.1">
    <property type="nucleotide sequence ID" value="NZ_DF967974.1"/>
</dbReference>
<accession>A0A0P6X0E5</accession>
<dbReference type="STRING" id="229921.ADN01_17800"/>
<comment type="caution">
    <text evidence="2">The sequence shown here is derived from an EMBL/GenBank/DDBJ whole genome shotgun (WGS) entry which is preliminary data.</text>
</comment>
<dbReference type="Proteomes" id="UP000050501">
    <property type="component" value="Unassembled WGS sequence"/>
</dbReference>
<sequence length="196" mass="22383">MNRAIEIFKKYKGTLKTSQAIALGISPRTLYALRDTGLIRPISRGIYQLTDQELPGDPDLIRVALRIPKAVICLISALNFYGLTTHIPHKVYIALPQSAEKPRIEFPPLDIIWLTEKPYYAGITEKQVDGVPIKIYSREKTIADCFKFRNKIGIDVALDALKDYLKLPDRQLDQLLEYARINRVESLLSRYLEALL</sequence>
<keyword evidence="3" id="KW-1185">Reference proteome</keyword>
<dbReference type="Pfam" id="PF13338">
    <property type="entry name" value="AbiEi_4"/>
    <property type="match status" value="1"/>
</dbReference>
<dbReference type="OrthoDB" id="9801429at2"/>
<dbReference type="PATRIC" id="fig|229921.5.peg.190"/>
<evidence type="ECO:0000259" key="1">
    <source>
        <dbReference type="Pfam" id="PF13338"/>
    </source>
</evidence>